<feature type="chain" id="PRO_5045111265" description="Mid2 domain-containing protein" evidence="3">
    <location>
        <begin position="19"/>
        <end position="248"/>
    </location>
</feature>
<reference evidence="4 5" key="1">
    <citation type="submission" date="2019-06" db="EMBL/GenBank/DDBJ databases">
        <authorList>
            <person name="Broberg M."/>
        </authorList>
    </citation>
    <scope>NUCLEOTIDE SEQUENCE [LARGE SCALE GENOMIC DNA]</scope>
</reference>
<dbReference type="CDD" id="cd12087">
    <property type="entry name" value="TM_EGFR-like"/>
    <property type="match status" value="1"/>
</dbReference>
<organism evidence="4 5">
    <name type="scientific">Bionectria ochroleuca</name>
    <name type="common">Gliocladium roseum</name>
    <dbReference type="NCBI Taxonomy" id="29856"/>
    <lineage>
        <taxon>Eukaryota</taxon>
        <taxon>Fungi</taxon>
        <taxon>Dikarya</taxon>
        <taxon>Ascomycota</taxon>
        <taxon>Pezizomycotina</taxon>
        <taxon>Sordariomycetes</taxon>
        <taxon>Hypocreomycetidae</taxon>
        <taxon>Hypocreales</taxon>
        <taxon>Bionectriaceae</taxon>
        <taxon>Clonostachys</taxon>
    </lineage>
</organism>
<feature type="region of interest" description="Disordered" evidence="1">
    <location>
        <begin position="211"/>
        <end position="248"/>
    </location>
</feature>
<evidence type="ECO:0000313" key="4">
    <source>
        <dbReference type="EMBL" id="VUC31290.1"/>
    </source>
</evidence>
<evidence type="ECO:0000313" key="5">
    <source>
        <dbReference type="Proteomes" id="UP000766486"/>
    </source>
</evidence>
<feature type="transmembrane region" description="Helical" evidence="2">
    <location>
        <begin position="172"/>
        <end position="196"/>
    </location>
</feature>
<dbReference type="Proteomes" id="UP000766486">
    <property type="component" value="Unassembled WGS sequence"/>
</dbReference>
<gene>
    <name evidence="4" type="ORF">CLO192961_LOCUS300601</name>
</gene>
<evidence type="ECO:0000256" key="3">
    <source>
        <dbReference type="SAM" id="SignalP"/>
    </source>
</evidence>
<accession>A0ABY6UMP0</accession>
<comment type="caution">
    <text evidence="4">The sequence shown here is derived from an EMBL/GenBank/DDBJ whole genome shotgun (WGS) entry which is preliminary data.</text>
</comment>
<evidence type="ECO:0000256" key="1">
    <source>
        <dbReference type="SAM" id="MobiDB-lite"/>
    </source>
</evidence>
<keyword evidence="2" id="KW-1133">Transmembrane helix</keyword>
<dbReference type="EMBL" id="CABFNS010000830">
    <property type="protein sequence ID" value="VUC31290.1"/>
    <property type="molecule type" value="Genomic_DNA"/>
</dbReference>
<keyword evidence="5" id="KW-1185">Reference proteome</keyword>
<feature type="compositionally biased region" description="Basic and acidic residues" evidence="1">
    <location>
        <begin position="219"/>
        <end position="240"/>
    </location>
</feature>
<keyword evidence="3" id="KW-0732">Signal</keyword>
<sequence>MKLSFSLVLLSLVFHVSSEPNDAMVTQAPDFIGWIRQGAGYEVAICEKGVFTSSRYWAACVDTDQPALPTRCRDGSVLIFPTTTAICASTASCRTDWFFDNPEDTAARTMIGCVTGTRTLYHFRTTTVPAATSSAMPASSGALTTASTTASASASTSSLSPVTAGDMPPPNLAWIAGPIVGGLVGIALIILIVWFLTRRRNRYKNHAALPVPEAPDADADVRPELAEARPQDVEARREELPAIARGPG</sequence>
<name>A0ABY6UMP0_BIOOC</name>
<feature type="signal peptide" evidence="3">
    <location>
        <begin position="1"/>
        <end position="18"/>
    </location>
</feature>
<protein>
    <recommendedName>
        <fullName evidence="6">Mid2 domain-containing protein</fullName>
    </recommendedName>
</protein>
<keyword evidence="2" id="KW-0472">Membrane</keyword>
<keyword evidence="2" id="KW-0812">Transmembrane</keyword>
<evidence type="ECO:0000256" key="2">
    <source>
        <dbReference type="SAM" id="Phobius"/>
    </source>
</evidence>
<evidence type="ECO:0008006" key="6">
    <source>
        <dbReference type="Google" id="ProtNLM"/>
    </source>
</evidence>
<proteinExistence type="predicted"/>